<keyword evidence="2 4" id="KW-0238">DNA-binding</keyword>
<dbReference type="PANTHER" id="PTHR30055">
    <property type="entry name" value="HTH-TYPE TRANSCRIPTIONAL REGULATOR RUTR"/>
    <property type="match status" value="1"/>
</dbReference>
<keyword evidence="3" id="KW-0804">Transcription</keyword>
<accession>A0AA95SJH0</accession>
<dbReference type="InterPro" id="IPR050109">
    <property type="entry name" value="HTH-type_TetR-like_transc_reg"/>
</dbReference>
<evidence type="ECO:0000313" key="6">
    <source>
        <dbReference type="EMBL" id="WHY88691.1"/>
    </source>
</evidence>
<dbReference type="PROSITE" id="PS50977">
    <property type="entry name" value="HTH_TETR_2"/>
    <property type="match status" value="1"/>
</dbReference>
<protein>
    <submittedName>
        <fullName evidence="6">TetR/AcrR family transcriptional regulator</fullName>
    </submittedName>
</protein>
<feature type="domain" description="HTH tetR-type" evidence="5">
    <location>
        <begin position="14"/>
        <end position="74"/>
    </location>
</feature>
<dbReference type="GO" id="GO:0000976">
    <property type="term" value="F:transcription cis-regulatory region binding"/>
    <property type="evidence" value="ECO:0007669"/>
    <property type="project" value="TreeGrafter"/>
</dbReference>
<dbReference type="Pfam" id="PF00440">
    <property type="entry name" value="TetR_N"/>
    <property type="match status" value="1"/>
</dbReference>
<keyword evidence="1" id="KW-0805">Transcription regulation</keyword>
<evidence type="ECO:0000256" key="3">
    <source>
        <dbReference type="ARBA" id="ARBA00023163"/>
    </source>
</evidence>
<evidence type="ECO:0000259" key="5">
    <source>
        <dbReference type="PROSITE" id="PS50977"/>
    </source>
</evidence>
<name>A0AA95SJH0_9BACI</name>
<dbReference type="InterPro" id="IPR023772">
    <property type="entry name" value="DNA-bd_HTH_TetR-type_CS"/>
</dbReference>
<feature type="DNA-binding region" description="H-T-H motif" evidence="4">
    <location>
        <begin position="37"/>
        <end position="56"/>
    </location>
</feature>
<dbReference type="PROSITE" id="PS01081">
    <property type="entry name" value="HTH_TETR_1"/>
    <property type="match status" value="1"/>
</dbReference>
<evidence type="ECO:0000256" key="2">
    <source>
        <dbReference type="ARBA" id="ARBA00023125"/>
    </source>
</evidence>
<dbReference type="KEGG" id="nnv:QNH39_13000"/>
<dbReference type="SUPFAM" id="SSF46689">
    <property type="entry name" value="Homeodomain-like"/>
    <property type="match status" value="1"/>
</dbReference>
<gene>
    <name evidence="6" type="ORF">QNH39_13000</name>
</gene>
<evidence type="ECO:0000256" key="1">
    <source>
        <dbReference type="ARBA" id="ARBA00023015"/>
    </source>
</evidence>
<proteinExistence type="predicted"/>
<dbReference type="Gene3D" id="1.10.10.60">
    <property type="entry name" value="Homeodomain-like"/>
    <property type="match status" value="1"/>
</dbReference>
<organism evidence="6 7">
    <name type="scientific">Neobacillus novalis</name>
    <dbReference type="NCBI Taxonomy" id="220687"/>
    <lineage>
        <taxon>Bacteria</taxon>
        <taxon>Bacillati</taxon>
        <taxon>Bacillota</taxon>
        <taxon>Bacilli</taxon>
        <taxon>Bacillales</taxon>
        <taxon>Bacillaceae</taxon>
        <taxon>Neobacillus</taxon>
    </lineage>
</organism>
<dbReference type="RefSeq" id="WP_066086998.1">
    <property type="nucleotide sequence ID" value="NZ_CP126114.1"/>
</dbReference>
<keyword evidence="7" id="KW-1185">Reference proteome</keyword>
<dbReference type="InterPro" id="IPR001647">
    <property type="entry name" value="HTH_TetR"/>
</dbReference>
<dbReference type="PANTHER" id="PTHR30055:SF234">
    <property type="entry name" value="HTH-TYPE TRANSCRIPTIONAL REGULATOR BETI"/>
    <property type="match status" value="1"/>
</dbReference>
<evidence type="ECO:0000313" key="7">
    <source>
        <dbReference type="Proteomes" id="UP001178288"/>
    </source>
</evidence>
<dbReference type="Gene3D" id="1.10.357.10">
    <property type="entry name" value="Tetracycline Repressor, domain 2"/>
    <property type="match status" value="1"/>
</dbReference>
<evidence type="ECO:0000256" key="4">
    <source>
        <dbReference type="PROSITE-ProRule" id="PRU00335"/>
    </source>
</evidence>
<dbReference type="AlphaFoldDB" id="A0AA95SJH0"/>
<dbReference type="GO" id="GO:0003700">
    <property type="term" value="F:DNA-binding transcription factor activity"/>
    <property type="evidence" value="ECO:0007669"/>
    <property type="project" value="TreeGrafter"/>
</dbReference>
<sequence length="210" mass="24923">MAARRSNQNDYTTQETKQLIIYTSQKLFMTYGYRSVTTRQIAEACDVTQPALYYHFPNKQMIYIEVVRSIMDRTRAALHHINEHQISFRDRLFQISMYMLTNHQEDLSQMFHDIEHEMNEESQGLIRKWWLDSYLHPVVAMIEDAVKHREIRELDTLNSSVMEMAYFILDLMKSFLQTSIYRISSEAERKKEAERKSNLIVTIIIEGLSG</sequence>
<dbReference type="InterPro" id="IPR009057">
    <property type="entry name" value="Homeodomain-like_sf"/>
</dbReference>
<dbReference type="EMBL" id="CP126114">
    <property type="protein sequence ID" value="WHY88691.1"/>
    <property type="molecule type" value="Genomic_DNA"/>
</dbReference>
<dbReference type="PRINTS" id="PR00455">
    <property type="entry name" value="HTHTETR"/>
</dbReference>
<dbReference type="Proteomes" id="UP001178288">
    <property type="component" value="Chromosome"/>
</dbReference>
<reference evidence="6" key="1">
    <citation type="submission" date="2023-05" db="EMBL/GenBank/DDBJ databases">
        <title>Comparative genomics of Bacillaceae isolates and their secondary metabolite potential.</title>
        <authorList>
            <person name="Song L."/>
            <person name="Nielsen L.J."/>
            <person name="Mohite O."/>
            <person name="Xu X."/>
            <person name="Weber T."/>
            <person name="Kovacs A.T."/>
        </authorList>
    </citation>
    <scope>NUCLEOTIDE SEQUENCE</scope>
    <source>
        <strain evidence="6">XLM17</strain>
    </source>
</reference>